<protein>
    <submittedName>
        <fullName evidence="2">Tail fiber domain-containing protein</fullName>
    </submittedName>
</protein>
<comment type="caution">
    <text evidence="2">The sequence shown here is derived from an EMBL/GenBank/DDBJ whole genome shotgun (WGS) entry which is preliminary data.</text>
</comment>
<feature type="compositionally biased region" description="Low complexity" evidence="1">
    <location>
        <begin position="1"/>
        <end position="14"/>
    </location>
</feature>
<evidence type="ECO:0000313" key="2">
    <source>
        <dbReference type="EMBL" id="NGX94579.1"/>
    </source>
</evidence>
<keyword evidence="3" id="KW-1185">Reference proteome</keyword>
<feature type="non-terminal residue" evidence="2">
    <location>
        <position position="181"/>
    </location>
</feature>
<reference evidence="2" key="1">
    <citation type="submission" date="2020-02" db="EMBL/GenBank/DDBJ databases">
        <title>Draft genome sequence of Candidatus Afipia apatlaquensis IBT-C3, a potential strain for decolorization of textile dyes.</title>
        <authorList>
            <person name="Sanchez-Reyes A."/>
            <person name="Breton-Deval L."/>
            <person name="Mangelson H."/>
            <person name="Sanchez-Flores A."/>
        </authorList>
    </citation>
    <scope>NUCLEOTIDE SEQUENCE [LARGE SCALE GENOMIC DNA]</scope>
    <source>
        <strain evidence="2">IBT-C3</strain>
    </source>
</reference>
<dbReference type="Proteomes" id="UP000480266">
    <property type="component" value="Unassembled WGS sequence"/>
</dbReference>
<dbReference type="AlphaFoldDB" id="A0A7C9RDI4"/>
<name>A0A7C9RDI4_9BRAD</name>
<feature type="region of interest" description="Disordered" evidence="1">
    <location>
        <begin position="1"/>
        <end position="21"/>
    </location>
</feature>
<evidence type="ECO:0000256" key="1">
    <source>
        <dbReference type="SAM" id="MobiDB-lite"/>
    </source>
</evidence>
<evidence type="ECO:0000313" key="3">
    <source>
        <dbReference type="Proteomes" id="UP000480266"/>
    </source>
</evidence>
<proteinExistence type="predicted"/>
<gene>
    <name evidence="2" type="ORF">G4V63_04895</name>
</gene>
<dbReference type="EMBL" id="JAAMRR010000250">
    <property type="protein sequence ID" value="NGX94579.1"/>
    <property type="molecule type" value="Genomic_DNA"/>
</dbReference>
<accession>A0A7C9RDI4</accession>
<organism evidence="2 3">
    <name type="scientific">Candidatus Afipia apatlaquensis</name>
    <dbReference type="NCBI Taxonomy" id="2712852"/>
    <lineage>
        <taxon>Bacteria</taxon>
        <taxon>Pseudomonadati</taxon>
        <taxon>Pseudomonadota</taxon>
        <taxon>Alphaproteobacteria</taxon>
        <taxon>Hyphomicrobiales</taxon>
        <taxon>Nitrobacteraceae</taxon>
        <taxon>Afipia</taxon>
    </lineage>
</organism>
<sequence>MPGGSKQTQTSTSQASPYAPAQGSIDSILGLLNKQIPGSELTSTESGALDTLKGNAAAGNQFAPAISSAATGLLNGGGATANDANITANLGDYKGLLEKYANGSQIGNNTALKDQLDTIRRDVSDQVNGQFAAAGRDFSGMNQQTLARGVAQGTAPVIAAQFNADTDRALNAANSIYGAGN</sequence>